<feature type="domain" description="Alpha-L-rhamnosidase six-hairpin glycosidase" evidence="2">
    <location>
        <begin position="291"/>
        <end position="507"/>
    </location>
</feature>
<dbReference type="InterPro" id="IPR035398">
    <property type="entry name" value="Bac_rhamnosid_C"/>
</dbReference>
<protein>
    <recommendedName>
        <fullName evidence="6">Alpha-L-rhamnosidase</fullName>
    </recommendedName>
</protein>
<organism evidence="4 5">
    <name type="scientific">Botrytis porri</name>
    <dbReference type="NCBI Taxonomy" id="87229"/>
    <lineage>
        <taxon>Eukaryota</taxon>
        <taxon>Fungi</taxon>
        <taxon>Dikarya</taxon>
        <taxon>Ascomycota</taxon>
        <taxon>Pezizomycotina</taxon>
        <taxon>Leotiomycetes</taxon>
        <taxon>Helotiales</taxon>
        <taxon>Sclerotiniaceae</taxon>
        <taxon>Botrytis</taxon>
    </lineage>
</organism>
<dbReference type="Pfam" id="PF17389">
    <property type="entry name" value="Bac_rhamnosid6H"/>
    <property type="match status" value="1"/>
</dbReference>
<name>A0A4Z1KC98_9HELO</name>
<dbReference type="Gene3D" id="1.50.10.10">
    <property type="match status" value="1"/>
</dbReference>
<comment type="caution">
    <text evidence="4">The sequence shown here is derived from an EMBL/GenBank/DDBJ whole genome shotgun (WGS) entry which is preliminary data.</text>
</comment>
<dbReference type="SUPFAM" id="SSF48208">
    <property type="entry name" value="Six-hairpin glycosidases"/>
    <property type="match status" value="1"/>
</dbReference>
<keyword evidence="5" id="KW-1185">Reference proteome</keyword>
<dbReference type="AlphaFoldDB" id="A0A4Z1KC98"/>
<dbReference type="STRING" id="87229.A0A4Z1KC98"/>
<dbReference type="Gene3D" id="2.60.420.10">
    <property type="entry name" value="Maltose phosphorylase, domain 3"/>
    <property type="match status" value="1"/>
</dbReference>
<gene>
    <name evidence="4" type="ORF">BPOR_0727g00050</name>
</gene>
<evidence type="ECO:0000259" key="2">
    <source>
        <dbReference type="Pfam" id="PF17389"/>
    </source>
</evidence>
<dbReference type="Gene3D" id="2.60.120.260">
    <property type="entry name" value="Galactose-binding domain-like"/>
    <property type="match status" value="1"/>
</dbReference>
<dbReference type="GO" id="GO:0005975">
    <property type="term" value="P:carbohydrate metabolic process"/>
    <property type="evidence" value="ECO:0007669"/>
    <property type="project" value="InterPro"/>
</dbReference>
<evidence type="ECO:0000259" key="3">
    <source>
        <dbReference type="Pfam" id="PF17390"/>
    </source>
</evidence>
<reference evidence="4 5" key="1">
    <citation type="submission" date="2017-12" db="EMBL/GenBank/DDBJ databases">
        <title>Comparative genomics of Botrytis spp.</title>
        <authorList>
            <person name="Valero-Jimenez C.A."/>
            <person name="Tapia P."/>
            <person name="Veloso J."/>
            <person name="Silva-Moreno E."/>
            <person name="Staats M."/>
            <person name="Valdes J.H."/>
            <person name="Van Kan J.A.L."/>
        </authorList>
    </citation>
    <scope>NUCLEOTIDE SEQUENCE [LARGE SCALE GENOMIC DNA]</scope>
    <source>
        <strain evidence="4 5">MUCL3349</strain>
    </source>
</reference>
<evidence type="ECO:0000313" key="5">
    <source>
        <dbReference type="Proteomes" id="UP000297280"/>
    </source>
</evidence>
<dbReference type="InterPro" id="IPR012341">
    <property type="entry name" value="6hp_glycosidase-like_sf"/>
</dbReference>
<dbReference type="EMBL" id="PQXO01000726">
    <property type="protein sequence ID" value="TGO82958.1"/>
    <property type="molecule type" value="Genomic_DNA"/>
</dbReference>
<dbReference type="PANTHER" id="PTHR34987">
    <property type="entry name" value="C, PUTATIVE (AFU_ORTHOLOGUE AFUA_3G02880)-RELATED"/>
    <property type="match status" value="1"/>
</dbReference>
<keyword evidence="1" id="KW-0732">Signal</keyword>
<feature type="chain" id="PRO_5021244242" description="Alpha-L-rhamnosidase" evidence="1">
    <location>
        <begin position="30"/>
        <end position="742"/>
    </location>
</feature>
<proteinExistence type="predicted"/>
<dbReference type="Proteomes" id="UP000297280">
    <property type="component" value="Unassembled WGS sequence"/>
</dbReference>
<dbReference type="PANTHER" id="PTHR34987:SF5">
    <property type="entry name" value="ALPHA-RHAMNOSIDASE"/>
    <property type="match status" value="1"/>
</dbReference>
<evidence type="ECO:0008006" key="6">
    <source>
        <dbReference type="Google" id="ProtNLM"/>
    </source>
</evidence>
<dbReference type="Pfam" id="PF17390">
    <property type="entry name" value="Bac_rhamnosid_C"/>
    <property type="match status" value="1"/>
</dbReference>
<dbReference type="InterPro" id="IPR008928">
    <property type="entry name" value="6-hairpin_glycosidase_sf"/>
</dbReference>
<accession>A0A4Z1KC98</accession>
<feature type="domain" description="Alpha-L-rhamnosidase C-terminal" evidence="3">
    <location>
        <begin position="622"/>
        <end position="692"/>
    </location>
</feature>
<dbReference type="InterPro" id="IPR035396">
    <property type="entry name" value="Bac_rhamnosid6H"/>
</dbReference>
<evidence type="ECO:0000313" key="4">
    <source>
        <dbReference type="EMBL" id="TGO82958.1"/>
    </source>
</evidence>
<evidence type="ECO:0000256" key="1">
    <source>
        <dbReference type="SAM" id="SignalP"/>
    </source>
</evidence>
<feature type="signal peptide" evidence="1">
    <location>
        <begin position="1"/>
        <end position="29"/>
    </location>
</feature>
<dbReference type="GO" id="GO:0003824">
    <property type="term" value="F:catalytic activity"/>
    <property type="evidence" value="ECO:0007669"/>
    <property type="project" value="UniProtKB-ARBA"/>
</dbReference>
<sequence>MFYRPSLFGGSRLAPLYLLMFVFASLVNSSAPKDFKYPIQNQFSSRQDASAVPSWQKYIRAPSSNIIAPQSIVNTSGDVNNRNALLRQGGGVTTLTRANGSSDIPSIIVDFGQNTVGYLSINFAGASTTPPGVRLAFSETLTYLSNISDFSRSNSGETITPGSDQTIQIAVDSEPYTWTEVYGCQYGTQVCADGLHGFRYVKIYLDALAADAPYTAPYGKVSIDYLSLKFSGVHGTPNTFTGWFESSDEDFNQWWYDGVYTNDIATVIFRQNSSDPRGAFSPTLDGKLVLLDGAKRDRDPYVGDVAVAGKTLFLSHDAPEASRNILADLGDHQRADGWIPPASIASYELHLLDYPLWWVVSSYDLLMYTGDSDYITKYYPNIVKVLDVFYPSVTDNGTSLIWKGVGISGSYGDYAFLPRYGPVTYYSALYVLALENAAVIAKTQGQSFDASRWLARAKVVSNALNSNNFDNSVGAFFDGQGPPCASGEFCNTHAQDGNSISILAGVTNSSRSNSILNYLNTANKRFYGNSFYDNDVLQADFSQRVYAFISFFEISARFKTNLVASAFDEIRRLYGWMANNDPKVTMWEGIGPNGSAYEQGFTSMAHGWSTGIVPAMSNYVLGVIPTGPGFSTWSIKPYPGDLKWAKVQIPTPKGPITVDWSIKTSGRFVLSIAAPVGTSGSVSLPVQIGAAAKRDTALEIDVDGEVAWNNGPKAFDAQLNGDDGYVTLSLTGGAVHNITVKA</sequence>